<accession>A0ABP6HH01</accession>
<sequence>MRALFITWPWGSHLYPMTPFGWALRAAGHDVVVAAQPAFASTITQAGLVALPVGEDVDVKGQLRRAHQHDSLDRTAIEHRGAAAVQAATDSAIAIAEDTYRFAAHWRPDFVVYEPMAYLGPGIARDLAIPALRLLWATDFLASVTDFGPTGEELLGGLTTRRELQESNAFGDLTLDPCPPQLQVAADLPRQGMRYVPYNGPAQLPHRLRTPPQRPRVVVTWGGSLHHLGWQRAFLAPRIVAALAGRDIEVVVAVLDEQRDSFTCLPDNVIHVGPVALNLLLPGCAAIIHQGGAGTTMTAVSYGVPQLILAWAADAIVNAGQVEATGSGRRLRPDDLDDAGLADALEEFLGGLAGHQECADDLLRAHLALPTPAAVTTQLAHDFQHATGVWTNFGKQTATNRRESGDHDGEARRRHSVVSDEQAGAV</sequence>
<dbReference type="Pfam" id="PF06722">
    <property type="entry name" value="EryCIII-like_C"/>
    <property type="match status" value="1"/>
</dbReference>
<reference evidence="8" key="1">
    <citation type="journal article" date="2019" name="Int. J. Syst. Evol. Microbiol.">
        <title>The Global Catalogue of Microorganisms (GCM) 10K type strain sequencing project: providing services to taxonomists for standard genome sequencing and annotation.</title>
        <authorList>
            <consortium name="The Broad Institute Genomics Platform"/>
            <consortium name="The Broad Institute Genome Sequencing Center for Infectious Disease"/>
            <person name="Wu L."/>
            <person name="Ma J."/>
        </authorList>
    </citation>
    <scope>NUCLEOTIDE SEQUENCE [LARGE SCALE GENOMIC DNA]</scope>
    <source>
        <strain evidence="8">JCM 11574</strain>
    </source>
</reference>
<keyword evidence="2" id="KW-0328">Glycosyltransferase</keyword>
<dbReference type="PANTHER" id="PTHR48050">
    <property type="entry name" value="STEROL 3-BETA-GLUCOSYLTRANSFERASE"/>
    <property type="match status" value="1"/>
</dbReference>
<dbReference type="InterPro" id="IPR048284">
    <property type="entry name" value="EryCIII-like_N"/>
</dbReference>
<evidence type="ECO:0000256" key="4">
    <source>
        <dbReference type="SAM" id="MobiDB-lite"/>
    </source>
</evidence>
<protein>
    <submittedName>
        <fullName evidence="7">DUF1205 domain-containing protein</fullName>
    </submittedName>
</protein>
<evidence type="ECO:0000256" key="3">
    <source>
        <dbReference type="ARBA" id="ARBA00022679"/>
    </source>
</evidence>
<dbReference type="RefSeq" id="WP_345058204.1">
    <property type="nucleotide sequence ID" value="NZ_BAAAVM010000119.1"/>
</dbReference>
<dbReference type="InterPro" id="IPR050426">
    <property type="entry name" value="Glycosyltransferase_28"/>
</dbReference>
<dbReference type="Proteomes" id="UP001500893">
    <property type="component" value="Unassembled WGS sequence"/>
</dbReference>
<keyword evidence="8" id="KW-1185">Reference proteome</keyword>
<dbReference type="InterPro" id="IPR010610">
    <property type="entry name" value="EryCIII-like_C"/>
</dbReference>
<feature type="domain" description="Erythromycin biosynthesis protein CIII-like C-terminal" evidence="5">
    <location>
        <begin position="239"/>
        <end position="379"/>
    </location>
</feature>
<evidence type="ECO:0000259" key="6">
    <source>
        <dbReference type="Pfam" id="PF21036"/>
    </source>
</evidence>
<gene>
    <name evidence="7" type="ORF">GCM10010521_61920</name>
</gene>
<evidence type="ECO:0000313" key="8">
    <source>
        <dbReference type="Proteomes" id="UP001500893"/>
    </source>
</evidence>
<organism evidence="7 8">
    <name type="scientific">Streptomyces rameus</name>
    <dbReference type="NCBI Taxonomy" id="68261"/>
    <lineage>
        <taxon>Bacteria</taxon>
        <taxon>Bacillati</taxon>
        <taxon>Actinomycetota</taxon>
        <taxon>Actinomycetes</taxon>
        <taxon>Kitasatosporales</taxon>
        <taxon>Streptomycetaceae</taxon>
        <taxon>Streptomyces</taxon>
    </lineage>
</organism>
<evidence type="ECO:0000256" key="1">
    <source>
        <dbReference type="ARBA" id="ARBA00006962"/>
    </source>
</evidence>
<comment type="similarity">
    <text evidence="1">Belongs to the glycosyltransferase 28 family.</text>
</comment>
<feature type="region of interest" description="Disordered" evidence="4">
    <location>
        <begin position="394"/>
        <end position="426"/>
    </location>
</feature>
<evidence type="ECO:0000256" key="2">
    <source>
        <dbReference type="ARBA" id="ARBA00022676"/>
    </source>
</evidence>
<feature type="compositionally biased region" description="Basic and acidic residues" evidence="4">
    <location>
        <begin position="400"/>
        <end position="411"/>
    </location>
</feature>
<feature type="domain" description="Erythromycin biosynthesis protein CIII-like N-terminal" evidence="6">
    <location>
        <begin position="22"/>
        <end position="222"/>
    </location>
</feature>
<evidence type="ECO:0000313" key="7">
    <source>
        <dbReference type="EMBL" id="GAA2775049.1"/>
    </source>
</evidence>
<dbReference type="Gene3D" id="3.40.50.2000">
    <property type="entry name" value="Glycogen Phosphorylase B"/>
    <property type="match status" value="2"/>
</dbReference>
<name>A0ABP6HH01_9ACTN</name>
<dbReference type="SUPFAM" id="SSF53756">
    <property type="entry name" value="UDP-Glycosyltransferase/glycogen phosphorylase"/>
    <property type="match status" value="1"/>
</dbReference>
<dbReference type="InterPro" id="IPR002213">
    <property type="entry name" value="UDP_glucos_trans"/>
</dbReference>
<dbReference type="PANTHER" id="PTHR48050:SF13">
    <property type="entry name" value="STEROL 3-BETA-GLUCOSYLTRANSFERASE UGT80A2"/>
    <property type="match status" value="1"/>
</dbReference>
<keyword evidence="3" id="KW-0808">Transferase</keyword>
<comment type="caution">
    <text evidence="7">The sequence shown here is derived from an EMBL/GenBank/DDBJ whole genome shotgun (WGS) entry which is preliminary data.</text>
</comment>
<evidence type="ECO:0000259" key="5">
    <source>
        <dbReference type="Pfam" id="PF06722"/>
    </source>
</evidence>
<proteinExistence type="inferred from homology"/>
<dbReference type="CDD" id="cd03784">
    <property type="entry name" value="GT1_Gtf-like"/>
    <property type="match status" value="1"/>
</dbReference>
<dbReference type="Pfam" id="PF21036">
    <property type="entry name" value="EryCIII-like_N"/>
    <property type="match status" value="1"/>
</dbReference>
<dbReference type="EMBL" id="BAAAVM010000119">
    <property type="protein sequence ID" value="GAA2775049.1"/>
    <property type="molecule type" value="Genomic_DNA"/>
</dbReference>